<feature type="non-terminal residue" evidence="1">
    <location>
        <position position="42"/>
    </location>
</feature>
<protein>
    <submittedName>
        <fullName evidence="1">Uncharacterized protein</fullName>
    </submittedName>
</protein>
<name>A0A059A9N0_EUCGR</name>
<dbReference type="EMBL" id="KK198763">
    <property type="protein sequence ID" value="KCW50070.1"/>
    <property type="molecule type" value="Genomic_DNA"/>
</dbReference>
<dbReference type="Gramene" id="KCW50070">
    <property type="protein sequence ID" value="KCW50070"/>
    <property type="gene ID" value="EUGRSUZ_K035102"/>
</dbReference>
<dbReference type="AlphaFoldDB" id="A0A059A9N0"/>
<evidence type="ECO:0000313" key="1">
    <source>
        <dbReference type="EMBL" id="KCW50070.1"/>
    </source>
</evidence>
<sequence length="42" mass="4216">MSAVASKGAVALRAAAATACREKQRRQERLVEAVGSTGIGSG</sequence>
<gene>
    <name evidence="1" type="ORF">EUGRSUZ_K035102</name>
</gene>
<dbReference type="InParanoid" id="A0A059A9N0"/>
<accession>A0A059A9N0</accession>
<organism evidence="1">
    <name type="scientific">Eucalyptus grandis</name>
    <name type="common">Flooded gum</name>
    <dbReference type="NCBI Taxonomy" id="71139"/>
    <lineage>
        <taxon>Eukaryota</taxon>
        <taxon>Viridiplantae</taxon>
        <taxon>Streptophyta</taxon>
        <taxon>Embryophyta</taxon>
        <taxon>Tracheophyta</taxon>
        <taxon>Spermatophyta</taxon>
        <taxon>Magnoliopsida</taxon>
        <taxon>eudicotyledons</taxon>
        <taxon>Gunneridae</taxon>
        <taxon>Pentapetalae</taxon>
        <taxon>rosids</taxon>
        <taxon>malvids</taxon>
        <taxon>Myrtales</taxon>
        <taxon>Myrtaceae</taxon>
        <taxon>Myrtoideae</taxon>
        <taxon>Eucalypteae</taxon>
        <taxon>Eucalyptus</taxon>
    </lineage>
</organism>
<proteinExistence type="predicted"/>
<reference evidence="1" key="1">
    <citation type="submission" date="2013-07" db="EMBL/GenBank/DDBJ databases">
        <title>The genome of Eucalyptus grandis.</title>
        <authorList>
            <person name="Schmutz J."/>
            <person name="Hayes R."/>
            <person name="Myburg A."/>
            <person name="Tuskan G."/>
            <person name="Grattapaglia D."/>
            <person name="Rokhsar D.S."/>
        </authorList>
    </citation>
    <scope>NUCLEOTIDE SEQUENCE</scope>
    <source>
        <tissue evidence="1">Leaf extractions</tissue>
    </source>
</reference>